<feature type="domain" description="AB hydrolase-1" evidence="1">
    <location>
        <begin position="50"/>
        <end position="102"/>
    </location>
</feature>
<dbReference type="SUPFAM" id="SSF53474">
    <property type="entry name" value="alpha/beta-Hydrolases"/>
    <property type="match status" value="1"/>
</dbReference>
<proteinExistence type="predicted"/>
<evidence type="ECO:0000259" key="1">
    <source>
        <dbReference type="Pfam" id="PF00561"/>
    </source>
</evidence>
<dbReference type="Pfam" id="PF00561">
    <property type="entry name" value="Abhydrolase_1"/>
    <property type="match status" value="1"/>
</dbReference>
<organism evidence="3">
    <name type="scientific">Arabidopsis lyrata subsp. lyrata</name>
    <name type="common">Lyre-leaved rock-cress</name>
    <dbReference type="NCBI Taxonomy" id="81972"/>
    <lineage>
        <taxon>Eukaryota</taxon>
        <taxon>Viridiplantae</taxon>
        <taxon>Streptophyta</taxon>
        <taxon>Embryophyta</taxon>
        <taxon>Tracheophyta</taxon>
        <taxon>Spermatophyta</taxon>
        <taxon>Magnoliopsida</taxon>
        <taxon>eudicotyledons</taxon>
        <taxon>Gunneridae</taxon>
        <taxon>Pentapetalae</taxon>
        <taxon>rosids</taxon>
        <taxon>malvids</taxon>
        <taxon>Brassicales</taxon>
        <taxon>Brassicaceae</taxon>
        <taxon>Camelineae</taxon>
        <taxon>Arabidopsis</taxon>
    </lineage>
</organism>
<dbReference type="PANTHER" id="PTHR43689">
    <property type="entry name" value="HYDROLASE"/>
    <property type="match status" value="1"/>
</dbReference>
<evidence type="ECO:0000313" key="2">
    <source>
        <dbReference type="EMBL" id="EFH66283.1"/>
    </source>
</evidence>
<dbReference type="Gene3D" id="3.40.50.1820">
    <property type="entry name" value="alpha/beta hydrolase"/>
    <property type="match status" value="1"/>
</dbReference>
<dbReference type="eggNOG" id="KOG1454">
    <property type="taxonomic scope" value="Eukaryota"/>
</dbReference>
<dbReference type="AlphaFoldDB" id="D7KQK4"/>
<keyword evidence="3" id="KW-1185">Reference proteome</keyword>
<reference evidence="3" key="1">
    <citation type="journal article" date="2011" name="Nat. Genet.">
        <title>The Arabidopsis lyrata genome sequence and the basis of rapid genome size change.</title>
        <authorList>
            <person name="Hu T.T."/>
            <person name="Pattyn P."/>
            <person name="Bakker E.G."/>
            <person name="Cao J."/>
            <person name="Cheng J.-F."/>
            <person name="Clark R.M."/>
            <person name="Fahlgren N."/>
            <person name="Fawcett J.A."/>
            <person name="Grimwood J."/>
            <person name="Gundlach H."/>
            <person name="Haberer G."/>
            <person name="Hollister J.D."/>
            <person name="Ossowski S."/>
            <person name="Ottilar R.P."/>
            <person name="Salamov A.A."/>
            <person name="Schneeberger K."/>
            <person name="Spannagl M."/>
            <person name="Wang X."/>
            <person name="Yang L."/>
            <person name="Nasrallah M.E."/>
            <person name="Bergelson J."/>
            <person name="Carrington J.C."/>
            <person name="Gaut B.S."/>
            <person name="Schmutz J."/>
            <person name="Mayer K.F.X."/>
            <person name="Van de Peer Y."/>
            <person name="Grigoriev I.V."/>
            <person name="Nordborg M."/>
            <person name="Weigel D."/>
            <person name="Guo Y.-L."/>
        </authorList>
    </citation>
    <scope>NUCLEOTIDE SEQUENCE [LARGE SCALE GENOMIC DNA]</scope>
    <source>
        <strain evidence="3">cv. MN47</strain>
    </source>
</reference>
<dbReference type="HOGENOM" id="CLU_1973525_0_0_1"/>
<dbReference type="STRING" id="81972.D7KQK4"/>
<dbReference type="InterPro" id="IPR000073">
    <property type="entry name" value="AB_hydrolase_1"/>
</dbReference>
<dbReference type="Proteomes" id="UP000008694">
    <property type="component" value="Unassembled WGS sequence"/>
</dbReference>
<sequence length="127" mass="14145">MSNKIEKIIVTADKPSAVCSKARRQNREFWKSHIRRPVVLVGPSLGAAVNHPEAVSQKTLILWGEDDQIISNKLAWRLHGELSNARVEQISNCGHLPHVEKPAAVAKLIAEFVRETCSRCNEVESIS</sequence>
<name>D7KQK4_ARALL</name>
<accession>D7KQK4</accession>
<protein>
    <recommendedName>
        <fullName evidence="1">AB hydrolase-1 domain-containing protein</fullName>
    </recommendedName>
</protein>
<evidence type="ECO:0000313" key="3">
    <source>
        <dbReference type="Proteomes" id="UP000008694"/>
    </source>
</evidence>
<dbReference type="EMBL" id="GL348713">
    <property type="protein sequence ID" value="EFH66283.1"/>
    <property type="molecule type" value="Genomic_DNA"/>
</dbReference>
<dbReference type="PANTHER" id="PTHR43689:SF8">
    <property type="entry name" value="ALPHA_BETA-HYDROLASES SUPERFAMILY PROTEIN"/>
    <property type="match status" value="1"/>
</dbReference>
<dbReference type="Gramene" id="fgenesh1_pg.C_scaffold_1001243">
    <property type="protein sequence ID" value="fgenesh1_pg.C_scaffold_1001243"/>
    <property type="gene ID" value="fgenesh1_pg.C_scaffold_1001243"/>
</dbReference>
<dbReference type="InterPro" id="IPR029058">
    <property type="entry name" value="AB_hydrolase_fold"/>
</dbReference>
<gene>
    <name evidence="2" type="ORF">ARALYDRAFT_334678</name>
</gene>